<name>A0A4V1RJ95_9HYPH</name>
<feature type="compositionally biased region" description="Basic residues" evidence="3">
    <location>
        <begin position="11"/>
        <end position="26"/>
    </location>
</feature>
<reference evidence="5 6" key="1">
    <citation type="submission" date="2018-09" db="EMBL/GenBank/DDBJ databases">
        <authorList>
            <person name="Grouzdev D.S."/>
            <person name="Krutkina M.S."/>
        </authorList>
    </citation>
    <scope>NUCLEOTIDE SEQUENCE [LARGE SCALE GENOMIC DNA]</scope>
    <source>
        <strain evidence="5 6">RmlP001</strain>
    </source>
</reference>
<dbReference type="Gene3D" id="3.40.630.30">
    <property type="match status" value="1"/>
</dbReference>
<dbReference type="SUPFAM" id="SSF55729">
    <property type="entry name" value="Acyl-CoA N-acyltransferases (Nat)"/>
    <property type="match status" value="1"/>
</dbReference>
<proteinExistence type="predicted"/>
<gene>
    <name evidence="5" type="ORF">D3272_01230</name>
</gene>
<dbReference type="OrthoDB" id="9799092at2"/>
<evidence type="ECO:0000313" key="5">
    <source>
        <dbReference type="EMBL" id="RYB07780.1"/>
    </source>
</evidence>
<dbReference type="GO" id="GO:0016747">
    <property type="term" value="F:acyltransferase activity, transferring groups other than amino-acyl groups"/>
    <property type="evidence" value="ECO:0007669"/>
    <property type="project" value="InterPro"/>
</dbReference>
<feature type="region of interest" description="Disordered" evidence="3">
    <location>
        <begin position="1"/>
        <end position="51"/>
    </location>
</feature>
<keyword evidence="1 5" id="KW-0808">Transferase</keyword>
<comment type="caution">
    <text evidence="5">The sequence shown here is derived from an EMBL/GenBank/DDBJ whole genome shotgun (WGS) entry which is preliminary data.</text>
</comment>
<dbReference type="InterPro" id="IPR000182">
    <property type="entry name" value="GNAT_dom"/>
</dbReference>
<feature type="compositionally biased region" description="Polar residues" evidence="3">
    <location>
        <begin position="1"/>
        <end position="10"/>
    </location>
</feature>
<accession>A0A4V1RJ95</accession>
<evidence type="ECO:0000256" key="2">
    <source>
        <dbReference type="ARBA" id="ARBA00023315"/>
    </source>
</evidence>
<dbReference type="InterPro" id="IPR050832">
    <property type="entry name" value="Bact_Acetyltransf"/>
</dbReference>
<feature type="compositionally biased region" description="Polar residues" evidence="3">
    <location>
        <begin position="33"/>
        <end position="50"/>
    </location>
</feature>
<organism evidence="5 6">
    <name type="scientific">Lichenibacterium ramalinae</name>
    <dbReference type="NCBI Taxonomy" id="2316527"/>
    <lineage>
        <taxon>Bacteria</taxon>
        <taxon>Pseudomonadati</taxon>
        <taxon>Pseudomonadota</taxon>
        <taxon>Alphaproteobacteria</taxon>
        <taxon>Hyphomicrobiales</taxon>
        <taxon>Lichenihabitantaceae</taxon>
        <taxon>Lichenibacterium</taxon>
    </lineage>
</organism>
<feature type="domain" description="N-acetyltransferase" evidence="4">
    <location>
        <begin position="52"/>
        <end position="220"/>
    </location>
</feature>
<dbReference type="InterPro" id="IPR016181">
    <property type="entry name" value="Acyl_CoA_acyltransferase"/>
</dbReference>
<sequence length="226" mass="23799">MQSVESTSRLSRFRGGRQHKRLRGGARRGSVPAGNSSRTEPPPMMSSTDAPASIRRLVPEDARAYAEFRLAALEGNPLAFGSSAEEERGHALAVAAARIHDPARPQDFVLGAFAGRDVVGTAGFKRDLRAKHRHKGSVFGVAVAPAAAGRGLGGALVRRLVAEARTVPGLLQLVLTVSDGNGGAEALYRRCGFTVFGREPRAMLVDGVAVAKLHMVLMLDAPSGSD</sequence>
<dbReference type="PANTHER" id="PTHR43877">
    <property type="entry name" value="AMINOALKYLPHOSPHONATE N-ACETYLTRANSFERASE-RELATED-RELATED"/>
    <property type="match status" value="1"/>
</dbReference>
<protein>
    <submittedName>
        <fullName evidence="5">N-acetyltransferase</fullName>
    </submittedName>
</protein>
<evidence type="ECO:0000313" key="6">
    <source>
        <dbReference type="Proteomes" id="UP000289411"/>
    </source>
</evidence>
<evidence type="ECO:0000256" key="1">
    <source>
        <dbReference type="ARBA" id="ARBA00022679"/>
    </source>
</evidence>
<dbReference type="PROSITE" id="PS51186">
    <property type="entry name" value="GNAT"/>
    <property type="match status" value="1"/>
</dbReference>
<keyword evidence="2" id="KW-0012">Acyltransferase</keyword>
<dbReference type="Pfam" id="PF00583">
    <property type="entry name" value="Acetyltransf_1"/>
    <property type="match status" value="1"/>
</dbReference>
<reference evidence="5 6" key="2">
    <citation type="submission" date="2019-02" db="EMBL/GenBank/DDBJ databases">
        <title>'Lichenibacterium ramalinii' gen. nov. sp. nov., 'Lichenibacterium minor' gen. nov. sp. nov.</title>
        <authorList>
            <person name="Pankratov T."/>
        </authorList>
    </citation>
    <scope>NUCLEOTIDE SEQUENCE [LARGE SCALE GENOMIC DNA]</scope>
    <source>
        <strain evidence="5 6">RmlP001</strain>
    </source>
</reference>
<keyword evidence="6" id="KW-1185">Reference proteome</keyword>
<evidence type="ECO:0000259" key="4">
    <source>
        <dbReference type="PROSITE" id="PS51186"/>
    </source>
</evidence>
<evidence type="ECO:0000256" key="3">
    <source>
        <dbReference type="SAM" id="MobiDB-lite"/>
    </source>
</evidence>
<dbReference type="AlphaFoldDB" id="A0A4V1RJ95"/>
<dbReference type="Proteomes" id="UP000289411">
    <property type="component" value="Unassembled WGS sequence"/>
</dbReference>
<dbReference type="EMBL" id="QYBC01000001">
    <property type="protein sequence ID" value="RYB07780.1"/>
    <property type="molecule type" value="Genomic_DNA"/>
</dbReference>